<dbReference type="GO" id="GO:0016787">
    <property type="term" value="F:hydrolase activity"/>
    <property type="evidence" value="ECO:0007669"/>
    <property type="project" value="UniProtKB-KW"/>
</dbReference>
<reference evidence="5 6" key="1">
    <citation type="submission" date="2017-06" db="EMBL/GenBank/DDBJ databases">
        <title>Evolution towards high GC content and high-temperature stress adaptation in endophytic Pseudomonas oryzihabitans impacted its plant-growth promoting traits.</title>
        <authorList>
            <person name="Nascimento F.X."/>
        </authorList>
    </citation>
    <scope>NUCLEOTIDE SEQUENCE [LARGE SCALE GENOMIC DNA]</scope>
    <source>
        <strain evidence="5 6">MS8</strain>
    </source>
</reference>
<dbReference type="SMART" id="SM00490">
    <property type="entry name" value="HELICc"/>
    <property type="match status" value="1"/>
</dbReference>
<proteinExistence type="predicted"/>
<keyword evidence="1" id="KW-0378">Hydrolase</keyword>
<feature type="domain" description="Helicase C-terminal" evidence="4">
    <location>
        <begin position="482"/>
        <end position="650"/>
    </location>
</feature>
<keyword evidence="2 5" id="KW-0067">ATP-binding</keyword>
<dbReference type="EMBL" id="CP022198">
    <property type="protein sequence ID" value="AXA68916.1"/>
    <property type="molecule type" value="Genomic_DNA"/>
</dbReference>
<dbReference type="Pfam" id="PF00271">
    <property type="entry name" value="Helicase_C"/>
    <property type="match status" value="1"/>
</dbReference>
<dbReference type="Gene3D" id="3.40.50.10810">
    <property type="entry name" value="Tandem AAA-ATPase domain"/>
    <property type="match status" value="1"/>
</dbReference>
<dbReference type="RefSeq" id="WP_208693080.1">
    <property type="nucleotide sequence ID" value="NZ_CP022198.1"/>
</dbReference>
<dbReference type="PANTHER" id="PTHR45766">
    <property type="entry name" value="DNA ANNEALING HELICASE AND ENDONUCLEASE ZRANB3 FAMILY MEMBER"/>
    <property type="match status" value="1"/>
</dbReference>
<dbReference type="GO" id="GO:0005524">
    <property type="term" value="F:ATP binding"/>
    <property type="evidence" value="ECO:0007669"/>
    <property type="project" value="InterPro"/>
</dbReference>
<dbReference type="InterPro" id="IPR001650">
    <property type="entry name" value="Helicase_C-like"/>
</dbReference>
<sequence length="655" mass="73112">MKQPSLRNTAGTAQLLQRAVFDGYDFGLKMPYLEGANRLLTGRGGSFIRRGEHPLSGYWRLPQRRLLEELDVLFHQLGELADGRFVQDWSGFSRKIADAQADARRDLFIWGMRLRIAPLSGGGVMLSGDYHPGCVAVAKRMHGAFLSTSRAWRVPASPEIVRSNLILELGLLEEQFEMLDVLQELLSDGSVSAARDVTAMSIGGPPQERNASSADEDSAADVYLAAVPDIAKTSWTLQAIEAELKPYSLMSHQPAGIRHLLQRTSALLADDMGLGKSRQAVIAAGIQSAGHKILVVVLASLVINWEREIQAVYPDARIARQRYQADAQWVIVNYERLGDFVALADQFAVMIVDEAHRLKEPTAAWTRNGFDIAAKVPNRYLLTGTPVLNRESELHTLLRLSGHPIGQLPLKDFCERFAGSSEFRQGLRAEISDWMLRRRKDVLPDLKGKQRQTVPVVLDEAQQVEYNAIRNSDQPVFARLGRLRQLLERVKVLVVMELLGELDPDDKVILFCEYKETVTTLQQLCESAGLGCVTLVGTDSLTKRQRAIDRFQQEADCRVFIGTTSAAGTGNNLTAANYVFFLGLPWTPGLQDQAEDRAYRNGQRRLVVVKIPLVENSIDLQLWQMLQDKRRIAQDLIEPEAVNKAQERLASELCP</sequence>
<dbReference type="Gene3D" id="3.40.50.300">
    <property type="entry name" value="P-loop containing nucleotide triphosphate hydrolases"/>
    <property type="match status" value="1"/>
</dbReference>
<name>A0A2Z5AGF8_9PSED</name>
<evidence type="ECO:0000256" key="2">
    <source>
        <dbReference type="ARBA" id="ARBA00022806"/>
    </source>
</evidence>
<dbReference type="SMART" id="SM00487">
    <property type="entry name" value="DEXDc"/>
    <property type="match status" value="1"/>
</dbReference>
<dbReference type="Pfam" id="PF00176">
    <property type="entry name" value="SNF2-rel_dom"/>
    <property type="match status" value="1"/>
</dbReference>
<organism evidence="5 6">
    <name type="scientific">Pseudomonas oryzihabitans</name>
    <dbReference type="NCBI Taxonomy" id="47885"/>
    <lineage>
        <taxon>Bacteria</taxon>
        <taxon>Pseudomonadati</taxon>
        <taxon>Pseudomonadota</taxon>
        <taxon>Gammaproteobacteria</taxon>
        <taxon>Pseudomonadales</taxon>
        <taxon>Pseudomonadaceae</taxon>
        <taxon>Pseudomonas</taxon>
    </lineage>
</organism>
<evidence type="ECO:0000259" key="4">
    <source>
        <dbReference type="PROSITE" id="PS51194"/>
    </source>
</evidence>
<feature type="domain" description="Helicase ATP-binding" evidence="3">
    <location>
        <begin position="257"/>
        <end position="404"/>
    </location>
</feature>
<accession>A0A2Z5AGF8</accession>
<dbReference type="PROSITE" id="PS51194">
    <property type="entry name" value="HELICASE_CTER"/>
    <property type="match status" value="1"/>
</dbReference>
<dbReference type="GO" id="GO:0004386">
    <property type="term" value="F:helicase activity"/>
    <property type="evidence" value="ECO:0007669"/>
    <property type="project" value="UniProtKB-KW"/>
</dbReference>
<dbReference type="InterPro" id="IPR038718">
    <property type="entry name" value="SNF2-like_sf"/>
</dbReference>
<gene>
    <name evidence="5" type="ORF">CE139_25000</name>
</gene>
<dbReference type="InterPro" id="IPR049730">
    <property type="entry name" value="SNF2/RAD54-like_C"/>
</dbReference>
<protein>
    <submittedName>
        <fullName evidence="5">Helicase</fullName>
    </submittedName>
</protein>
<dbReference type="Proteomes" id="UP000250579">
    <property type="component" value="Chromosome"/>
</dbReference>
<dbReference type="GO" id="GO:0006281">
    <property type="term" value="P:DNA repair"/>
    <property type="evidence" value="ECO:0007669"/>
    <property type="project" value="TreeGrafter"/>
</dbReference>
<dbReference type="CDD" id="cd17919">
    <property type="entry name" value="DEXHc_Snf"/>
    <property type="match status" value="1"/>
</dbReference>
<dbReference type="GO" id="GO:0031297">
    <property type="term" value="P:replication fork processing"/>
    <property type="evidence" value="ECO:0007669"/>
    <property type="project" value="TreeGrafter"/>
</dbReference>
<evidence type="ECO:0000256" key="1">
    <source>
        <dbReference type="ARBA" id="ARBA00022801"/>
    </source>
</evidence>
<dbReference type="InterPro" id="IPR014001">
    <property type="entry name" value="Helicase_ATP-bd"/>
</dbReference>
<dbReference type="PROSITE" id="PS51192">
    <property type="entry name" value="HELICASE_ATP_BIND_1"/>
    <property type="match status" value="1"/>
</dbReference>
<keyword evidence="2 5" id="KW-0547">Nucleotide-binding</keyword>
<evidence type="ECO:0000313" key="6">
    <source>
        <dbReference type="Proteomes" id="UP000250579"/>
    </source>
</evidence>
<evidence type="ECO:0000259" key="3">
    <source>
        <dbReference type="PROSITE" id="PS51192"/>
    </source>
</evidence>
<dbReference type="PANTHER" id="PTHR45766:SF6">
    <property type="entry name" value="SWI_SNF-RELATED MATRIX-ASSOCIATED ACTIN-DEPENDENT REGULATOR OF CHROMATIN SUBFAMILY A-LIKE PROTEIN 1"/>
    <property type="match status" value="1"/>
</dbReference>
<evidence type="ECO:0000313" key="5">
    <source>
        <dbReference type="EMBL" id="AXA68916.1"/>
    </source>
</evidence>
<dbReference type="CDD" id="cd18793">
    <property type="entry name" value="SF2_C_SNF"/>
    <property type="match status" value="1"/>
</dbReference>
<keyword evidence="2 5" id="KW-0347">Helicase</keyword>
<dbReference type="InterPro" id="IPR027417">
    <property type="entry name" value="P-loop_NTPase"/>
</dbReference>
<dbReference type="AlphaFoldDB" id="A0A2Z5AGF8"/>
<dbReference type="InterPro" id="IPR000330">
    <property type="entry name" value="SNF2_N"/>
</dbReference>
<dbReference type="SUPFAM" id="SSF52540">
    <property type="entry name" value="P-loop containing nucleoside triphosphate hydrolases"/>
    <property type="match status" value="2"/>
</dbReference>